<dbReference type="GeneTree" id="ENSGT00730000111779"/>
<dbReference type="Ensembl" id="ENSOCUT00000045573.1">
    <property type="protein sequence ID" value="ENSOCUP00000049564.1"/>
    <property type="gene ID" value="ENSOCUG00000035993.1"/>
</dbReference>
<evidence type="ECO:0000256" key="4">
    <source>
        <dbReference type="ARBA" id="ARBA00023136"/>
    </source>
</evidence>
<dbReference type="SMART" id="SM00034">
    <property type="entry name" value="CLECT"/>
    <property type="match status" value="1"/>
</dbReference>
<evidence type="ECO:0000259" key="9">
    <source>
        <dbReference type="PROSITE" id="PS50041"/>
    </source>
</evidence>
<dbReference type="CDD" id="cd03593">
    <property type="entry name" value="CLECT_NK_receptors_like"/>
    <property type="match status" value="1"/>
</dbReference>
<sequence length="271" mass="30632">MSDAPDCEQPPEEIADKTETIPIVELEPKSDLPLPPPPEDEWIPIPNTTNVNASFSRCLHATTPVILGVLSLLLLGLCGFFGYQYVQASESMMQSLNQWIQNNEEKFLQIQNVVDQNKETLEGLQTQNMLLMDILQELRWKEANRPGPSVNHWIQHRDHCYNQTTETVSWFQCPYLCSTVNATFLKTERSTLMNIMPLLSVSHAWLGLSYKQEANEWKWEDGSTASPDLFLRGLPEPSVEYQGKCAYLKADTIGADDCNTTSSCICEKAIC</sequence>
<keyword evidence="5" id="KW-1015">Disulfide bond</keyword>
<dbReference type="GO" id="GO:0030246">
    <property type="term" value="F:carbohydrate binding"/>
    <property type="evidence" value="ECO:0007669"/>
    <property type="project" value="UniProtKB-KW"/>
</dbReference>
<dbReference type="PANTHER" id="PTHR46490:SF3">
    <property type="entry name" value="C-TYPE LECTIN DOMAIN-CONTAINING PROTEIN"/>
    <property type="match status" value="1"/>
</dbReference>
<dbReference type="InterPro" id="IPR016187">
    <property type="entry name" value="CTDL_fold"/>
</dbReference>
<evidence type="ECO:0000256" key="6">
    <source>
        <dbReference type="ARBA" id="ARBA00023180"/>
    </source>
</evidence>
<dbReference type="InterPro" id="IPR052309">
    <property type="entry name" value="C-type_Lectin_Domain_Fam1"/>
</dbReference>
<dbReference type="AlphaFoldDB" id="A0A5F9DT17"/>
<proteinExistence type="predicted"/>
<dbReference type="InParanoid" id="A0A5F9DT17"/>
<feature type="region of interest" description="Disordered" evidence="7">
    <location>
        <begin position="1"/>
        <end position="35"/>
    </location>
</feature>
<dbReference type="InterPro" id="IPR001304">
    <property type="entry name" value="C-type_lectin-like"/>
</dbReference>
<keyword evidence="3" id="KW-0430">Lectin</keyword>
<keyword evidence="2 8" id="KW-0812">Transmembrane</keyword>
<feature type="compositionally biased region" description="Acidic residues" evidence="7">
    <location>
        <begin position="1"/>
        <end position="13"/>
    </location>
</feature>
<dbReference type="Gene3D" id="3.10.100.10">
    <property type="entry name" value="Mannose-Binding Protein A, subunit A"/>
    <property type="match status" value="1"/>
</dbReference>
<dbReference type="GO" id="GO:0005886">
    <property type="term" value="C:plasma membrane"/>
    <property type="evidence" value="ECO:0007669"/>
    <property type="project" value="TreeGrafter"/>
</dbReference>
<accession>A0A5F9DT17</accession>
<evidence type="ECO:0000256" key="1">
    <source>
        <dbReference type="ARBA" id="ARBA00004167"/>
    </source>
</evidence>
<dbReference type="GO" id="GO:0007165">
    <property type="term" value="P:signal transduction"/>
    <property type="evidence" value="ECO:0007669"/>
    <property type="project" value="TreeGrafter"/>
</dbReference>
<dbReference type="PROSITE" id="PS50041">
    <property type="entry name" value="C_TYPE_LECTIN_2"/>
    <property type="match status" value="1"/>
</dbReference>
<protein>
    <recommendedName>
        <fullName evidence="9">C-type lectin domain-containing protein</fullName>
    </recommendedName>
</protein>
<keyword evidence="11" id="KW-1185">Reference proteome</keyword>
<keyword evidence="8" id="KW-1133">Transmembrane helix</keyword>
<feature type="domain" description="C-type lectin" evidence="9">
    <location>
        <begin position="156"/>
        <end position="267"/>
    </location>
</feature>
<reference evidence="10" key="3">
    <citation type="submission" date="2025-09" db="UniProtKB">
        <authorList>
            <consortium name="Ensembl"/>
        </authorList>
    </citation>
    <scope>IDENTIFICATION</scope>
    <source>
        <strain evidence="10">Thorbecke</strain>
    </source>
</reference>
<feature type="transmembrane region" description="Helical" evidence="8">
    <location>
        <begin position="65"/>
        <end position="86"/>
    </location>
</feature>
<reference evidence="10" key="2">
    <citation type="submission" date="2025-08" db="UniProtKB">
        <authorList>
            <consortium name="Ensembl"/>
        </authorList>
    </citation>
    <scope>IDENTIFICATION</scope>
    <source>
        <strain evidence="10">Thorbecke</strain>
    </source>
</reference>
<name>A0A5F9DT17_RABIT</name>
<dbReference type="SMR" id="A0A5F9DT17"/>
<evidence type="ECO:0000256" key="2">
    <source>
        <dbReference type="ARBA" id="ARBA00022692"/>
    </source>
</evidence>
<dbReference type="InterPro" id="IPR016186">
    <property type="entry name" value="C-type_lectin-like/link_sf"/>
</dbReference>
<organism evidence="10 11">
    <name type="scientific">Oryctolagus cuniculus</name>
    <name type="common">Rabbit</name>
    <dbReference type="NCBI Taxonomy" id="9986"/>
    <lineage>
        <taxon>Eukaryota</taxon>
        <taxon>Metazoa</taxon>
        <taxon>Chordata</taxon>
        <taxon>Craniata</taxon>
        <taxon>Vertebrata</taxon>
        <taxon>Euteleostomi</taxon>
        <taxon>Mammalia</taxon>
        <taxon>Eutheria</taxon>
        <taxon>Euarchontoglires</taxon>
        <taxon>Glires</taxon>
        <taxon>Lagomorpha</taxon>
        <taxon>Leporidae</taxon>
        <taxon>Oryctolagus</taxon>
    </lineage>
</organism>
<comment type="subcellular location">
    <subcellularLocation>
        <location evidence="1">Membrane</location>
        <topology evidence="1">Single-pass membrane protein</topology>
    </subcellularLocation>
</comment>
<gene>
    <name evidence="10" type="primary">LOC103349038</name>
</gene>
<dbReference type="EMBL" id="AAGW02051476">
    <property type="status" value="NOT_ANNOTATED_CDS"/>
    <property type="molecule type" value="Genomic_DNA"/>
</dbReference>
<keyword evidence="4 8" id="KW-0472">Membrane</keyword>
<dbReference type="SUPFAM" id="SSF56436">
    <property type="entry name" value="C-type lectin-like"/>
    <property type="match status" value="1"/>
</dbReference>
<reference evidence="10 11" key="1">
    <citation type="journal article" date="2011" name="Nature">
        <title>A high-resolution map of human evolutionary constraint using 29 mammals.</title>
        <authorList>
            <person name="Lindblad-Toh K."/>
            <person name="Garber M."/>
            <person name="Zuk O."/>
            <person name="Lin M.F."/>
            <person name="Parker B.J."/>
            <person name="Washietl S."/>
            <person name="Kheradpour P."/>
            <person name="Ernst J."/>
            <person name="Jordan G."/>
            <person name="Mauceli E."/>
            <person name="Ward L.D."/>
            <person name="Lowe C.B."/>
            <person name="Holloway A.K."/>
            <person name="Clamp M."/>
            <person name="Gnerre S."/>
            <person name="Alfoldi J."/>
            <person name="Beal K."/>
            <person name="Chang J."/>
            <person name="Clawson H."/>
            <person name="Cuff J."/>
            <person name="Di Palma F."/>
            <person name="Fitzgerald S."/>
            <person name="Flicek P."/>
            <person name="Guttman M."/>
            <person name="Hubisz M.J."/>
            <person name="Jaffe D.B."/>
            <person name="Jungreis I."/>
            <person name="Kent W.J."/>
            <person name="Kostka D."/>
            <person name="Lara M."/>
            <person name="Martins A.L."/>
            <person name="Massingham T."/>
            <person name="Moltke I."/>
            <person name="Raney B.J."/>
            <person name="Rasmussen M.D."/>
            <person name="Robinson J."/>
            <person name="Stark A."/>
            <person name="Vilella A.J."/>
            <person name="Wen J."/>
            <person name="Xie X."/>
            <person name="Zody M.C."/>
            <person name="Baldwin J."/>
            <person name="Bloom T."/>
            <person name="Chin C.W."/>
            <person name="Heiman D."/>
            <person name="Nicol R."/>
            <person name="Nusbaum C."/>
            <person name="Young S."/>
            <person name="Wilkinson J."/>
            <person name="Worley K.C."/>
            <person name="Kovar C.L."/>
            <person name="Muzny D.M."/>
            <person name="Gibbs R.A."/>
            <person name="Cree A."/>
            <person name="Dihn H.H."/>
            <person name="Fowler G."/>
            <person name="Jhangiani S."/>
            <person name="Joshi V."/>
            <person name="Lee S."/>
            <person name="Lewis L.R."/>
            <person name="Nazareth L.V."/>
            <person name="Okwuonu G."/>
            <person name="Santibanez J."/>
            <person name="Warren W.C."/>
            <person name="Mardis E.R."/>
            <person name="Weinstock G.M."/>
            <person name="Wilson R.K."/>
            <person name="Delehaunty K."/>
            <person name="Dooling D."/>
            <person name="Fronik C."/>
            <person name="Fulton L."/>
            <person name="Fulton B."/>
            <person name="Graves T."/>
            <person name="Minx P."/>
            <person name="Sodergren E."/>
            <person name="Birney E."/>
            <person name="Margulies E.H."/>
            <person name="Herrero J."/>
            <person name="Green E.D."/>
            <person name="Haussler D."/>
            <person name="Siepel A."/>
            <person name="Goldman N."/>
            <person name="Pollard K.S."/>
            <person name="Pedersen J.S."/>
            <person name="Lander E.S."/>
            <person name="Kellis M."/>
        </authorList>
    </citation>
    <scope>NUCLEOTIDE SEQUENCE [LARGE SCALE GENOMIC DNA]</scope>
    <source>
        <strain evidence="10 11">Thorbecke inbred</strain>
    </source>
</reference>
<dbReference type="PANTHER" id="PTHR46490">
    <property type="entry name" value="C-TYPE LECTIN DOMAIN FAMILY 12 MEMBER A-RELATED"/>
    <property type="match status" value="1"/>
</dbReference>
<evidence type="ECO:0000256" key="8">
    <source>
        <dbReference type="SAM" id="Phobius"/>
    </source>
</evidence>
<evidence type="ECO:0000256" key="3">
    <source>
        <dbReference type="ARBA" id="ARBA00022734"/>
    </source>
</evidence>
<dbReference type="InterPro" id="IPR033992">
    <property type="entry name" value="NKR-like_CTLD"/>
</dbReference>
<evidence type="ECO:0000256" key="5">
    <source>
        <dbReference type="ARBA" id="ARBA00023157"/>
    </source>
</evidence>
<keyword evidence="6" id="KW-0325">Glycoprotein</keyword>
<evidence type="ECO:0000256" key="7">
    <source>
        <dbReference type="SAM" id="MobiDB-lite"/>
    </source>
</evidence>
<dbReference type="Proteomes" id="UP000001811">
    <property type="component" value="Chromosome 8"/>
</dbReference>
<evidence type="ECO:0000313" key="11">
    <source>
        <dbReference type="Proteomes" id="UP000001811"/>
    </source>
</evidence>
<evidence type="ECO:0000313" key="10">
    <source>
        <dbReference type="Ensembl" id="ENSOCUP00000049564.1"/>
    </source>
</evidence>
<dbReference type="GO" id="GO:0004888">
    <property type="term" value="F:transmembrane signaling receptor activity"/>
    <property type="evidence" value="ECO:0007669"/>
    <property type="project" value="TreeGrafter"/>
</dbReference>
<dbReference type="Pfam" id="PF00059">
    <property type="entry name" value="Lectin_C"/>
    <property type="match status" value="1"/>
</dbReference>